<keyword evidence="2" id="KW-1185">Reference proteome</keyword>
<dbReference type="Proteomes" id="UP001344447">
    <property type="component" value="Unassembled WGS sequence"/>
</dbReference>
<dbReference type="PANTHER" id="PTHR31550">
    <property type="entry name" value="ANKYRIN REPEAT PROTEIN-RELATED-RELATED"/>
    <property type="match status" value="1"/>
</dbReference>
<gene>
    <name evidence="1" type="ORF">RB653_006269</name>
</gene>
<sequence>MDIDPLFFYCWRNVYIRGLIFNFIKTNKTDLINTNFNIYNYYQMNDVNMMATNKGLKFLLVEKVQKKFHLNFNFSKSEIPFENIFKNFKEDQYEEFYMNLFKNYSKYFLSSIEKTIKYAMICDCRIAIKVLIENFKFIPENGKQFFIDSILFGSIETSKYLNGKYNFQLKEKEINEIWKLLLNVKVDLVTEEIIAKKDEIGKTNQSIQYLVKELNVPLPPLVDSNSFKCFIDFSIKNRNLKFILSTCYSISYLKSSLESFKSISPSYTDSIKILSIQELDEIRDRLTLQELESNVQDIETNNQIISKLVGMASKFTNINFYVNMVFYYQHYENNYINFEEIQNQNQNLTIFNEILIAHGNYKSMIENVERLGIEPQQYGKSIIVTGKESYKIFRSCKRNVKNVFEKMVNDIIENYTSRLRPYNQIHAILDIVNFLVGYGDPKLVEILFTELNKNGVIVPSCPNQLYSQITSTEMFDIIFLRFKNAFRINEIYDLVDFNNQRTNTYMILNHFKTKYPNEYNKVVRHYIPLPNHLLNEFIFNNLDEYKQQLIDSECWLNRIRDDTIPLEHFKKLLEITPNDQQYHCFESPDNFNFVFNERFQDIENGRFRLTHRNSLYNYYVCGKLREIILNFTEKPIDFPNINSCIDLLIKFTDLNSLKFIFDYFNLSNCSKYKESFKSHLLLISEQNNLDVISFIFQNYPTLLSQENLQFLFDHGHQVTGSIEIIEYIIKEIRFKPKISNLQNSNRIPILKNLFL</sequence>
<protein>
    <submittedName>
        <fullName evidence="1">Uncharacterized protein</fullName>
    </submittedName>
</protein>
<dbReference type="EMBL" id="JAVFKY010000001">
    <property type="protein sequence ID" value="KAK5584654.1"/>
    <property type="molecule type" value="Genomic_DNA"/>
</dbReference>
<dbReference type="AlphaFoldDB" id="A0AAN7U2G4"/>
<evidence type="ECO:0000313" key="1">
    <source>
        <dbReference type="EMBL" id="KAK5584654.1"/>
    </source>
</evidence>
<comment type="caution">
    <text evidence="1">The sequence shown here is derived from an EMBL/GenBank/DDBJ whole genome shotgun (WGS) entry which is preliminary data.</text>
</comment>
<proteinExistence type="predicted"/>
<evidence type="ECO:0000313" key="2">
    <source>
        <dbReference type="Proteomes" id="UP001344447"/>
    </source>
</evidence>
<name>A0AAN7U2G4_9MYCE</name>
<dbReference type="PANTHER" id="PTHR31550:SF2">
    <property type="entry name" value="ANKYRIN REPEAT PROTEIN-RELATED"/>
    <property type="match status" value="1"/>
</dbReference>
<organism evidence="1 2">
    <name type="scientific">Dictyostelium firmibasis</name>
    <dbReference type="NCBI Taxonomy" id="79012"/>
    <lineage>
        <taxon>Eukaryota</taxon>
        <taxon>Amoebozoa</taxon>
        <taxon>Evosea</taxon>
        <taxon>Eumycetozoa</taxon>
        <taxon>Dictyostelia</taxon>
        <taxon>Dictyosteliales</taxon>
        <taxon>Dictyosteliaceae</taxon>
        <taxon>Dictyostelium</taxon>
    </lineage>
</organism>
<reference evidence="1 2" key="1">
    <citation type="submission" date="2023-11" db="EMBL/GenBank/DDBJ databases">
        <title>Dfirmibasis_genome.</title>
        <authorList>
            <person name="Edelbroek B."/>
            <person name="Kjellin J."/>
            <person name="Jerlstrom-Hultqvist J."/>
            <person name="Soderbom F."/>
        </authorList>
    </citation>
    <scope>NUCLEOTIDE SEQUENCE [LARGE SCALE GENOMIC DNA]</scope>
    <source>
        <strain evidence="1 2">TNS-C-14</strain>
    </source>
</reference>
<accession>A0AAN7U2G4</accession>